<dbReference type="GO" id="GO:0015086">
    <property type="term" value="F:cadmium ion transmembrane transporter activity"/>
    <property type="evidence" value="ECO:0007669"/>
    <property type="project" value="TreeGrafter"/>
</dbReference>
<dbReference type="GO" id="GO:0034755">
    <property type="term" value="P:iron ion transmembrane transport"/>
    <property type="evidence" value="ECO:0007669"/>
    <property type="project" value="TreeGrafter"/>
</dbReference>
<keyword evidence="3" id="KW-0813">Transport</keyword>
<keyword evidence="11" id="KW-1185">Reference proteome</keyword>
<dbReference type="Proteomes" id="UP001293254">
    <property type="component" value="Unassembled WGS sequence"/>
</dbReference>
<feature type="compositionally biased region" description="Polar residues" evidence="8">
    <location>
        <begin position="738"/>
        <end position="753"/>
    </location>
</feature>
<feature type="transmembrane region" description="Helical" evidence="9">
    <location>
        <begin position="470"/>
        <end position="492"/>
    </location>
</feature>
<dbReference type="AlphaFoldDB" id="A0AAE1YGJ7"/>
<protein>
    <submittedName>
        <fullName evidence="10">Metal transporter Nramp5</fullName>
    </submittedName>
</protein>
<evidence type="ECO:0000256" key="1">
    <source>
        <dbReference type="ARBA" id="ARBA00004141"/>
    </source>
</evidence>
<gene>
    <name evidence="10" type="ORF">Salat_1263300</name>
</gene>
<evidence type="ECO:0000313" key="10">
    <source>
        <dbReference type="EMBL" id="KAK4429627.1"/>
    </source>
</evidence>
<evidence type="ECO:0000256" key="7">
    <source>
        <dbReference type="ARBA" id="ARBA00023136"/>
    </source>
</evidence>
<feature type="transmembrane region" description="Helical" evidence="9">
    <location>
        <begin position="224"/>
        <end position="244"/>
    </location>
</feature>
<organism evidence="10 11">
    <name type="scientific">Sesamum alatum</name>
    <dbReference type="NCBI Taxonomy" id="300844"/>
    <lineage>
        <taxon>Eukaryota</taxon>
        <taxon>Viridiplantae</taxon>
        <taxon>Streptophyta</taxon>
        <taxon>Embryophyta</taxon>
        <taxon>Tracheophyta</taxon>
        <taxon>Spermatophyta</taxon>
        <taxon>Magnoliopsida</taxon>
        <taxon>eudicotyledons</taxon>
        <taxon>Gunneridae</taxon>
        <taxon>Pentapetalae</taxon>
        <taxon>asterids</taxon>
        <taxon>lamiids</taxon>
        <taxon>Lamiales</taxon>
        <taxon>Pedaliaceae</taxon>
        <taxon>Sesamum</taxon>
    </lineage>
</organism>
<feature type="transmembrane region" description="Helical" evidence="9">
    <location>
        <begin position="428"/>
        <end position="450"/>
    </location>
</feature>
<evidence type="ECO:0000256" key="6">
    <source>
        <dbReference type="ARBA" id="ARBA00023065"/>
    </source>
</evidence>
<feature type="region of interest" description="Disordered" evidence="8">
    <location>
        <begin position="1"/>
        <end position="32"/>
    </location>
</feature>
<keyword evidence="5 9" id="KW-1133">Transmembrane helix</keyword>
<feature type="compositionally biased region" description="Basic and acidic residues" evidence="8">
    <location>
        <begin position="724"/>
        <end position="737"/>
    </location>
</feature>
<dbReference type="PANTHER" id="PTHR11706:SF77">
    <property type="entry name" value="METAL TRANSPORTER NRAMP5"/>
    <property type="match status" value="1"/>
</dbReference>
<feature type="transmembrane region" description="Helical" evidence="9">
    <location>
        <begin position="329"/>
        <end position="349"/>
    </location>
</feature>
<dbReference type="PRINTS" id="PR00447">
    <property type="entry name" value="NATRESASSCMP"/>
</dbReference>
<keyword evidence="6" id="KW-0406">Ion transport</keyword>
<feature type="transmembrane region" description="Helical" evidence="9">
    <location>
        <begin position="394"/>
        <end position="416"/>
    </location>
</feature>
<comment type="subcellular location">
    <subcellularLocation>
        <location evidence="1">Membrane</location>
        <topology evidence="1">Multi-pass membrane protein</topology>
    </subcellularLocation>
</comment>
<dbReference type="GO" id="GO:0005384">
    <property type="term" value="F:manganese ion transmembrane transporter activity"/>
    <property type="evidence" value="ECO:0007669"/>
    <property type="project" value="TreeGrafter"/>
</dbReference>
<feature type="transmembrane region" description="Helical" evidence="9">
    <location>
        <begin position="121"/>
        <end position="139"/>
    </location>
</feature>
<dbReference type="InterPro" id="IPR001046">
    <property type="entry name" value="NRAMP_fam"/>
</dbReference>
<keyword evidence="7 9" id="KW-0472">Membrane</keyword>
<accession>A0AAE1YGJ7</accession>
<dbReference type="NCBIfam" id="NF037982">
    <property type="entry name" value="Nramp_1"/>
    <property type="match status" value="1"/>
</dbReference>
<evidence type="ECO:0000256" key="4">
    <source>
        <dbReference type="ARBA" id="ARBA00022692"/>
    </source>
</evidence>
<evidence type="ECO:0000256" key="2">
    <source>
        <dbReference type="ARBA" id="ARBA00009965"/>
    </source>
</evidence>
<dbReference type="EMBL" id="JACGWO010000004">
    <property type="protein sequence ID" value="KAK4429627.1"/>
    <property type="molecule type" value="Genomic_DNA"/>
</dbReference>
<proteinExistence type="inferred from homology"/>
<dbReference type="NCBIfam" id="TIGR01197">
    <property type="entry name" value="nramp"/>
    <property type="match status" value="1"/>
</dbReference>
<dbReference type="HAMAP" id="MF_00221">
    <property type="entry name" value="NRAMP"/>
    <property type="match status" value="1"/>
</dbReference>
<name>A0AAE1YGJ7_9LAMI</name>
<comment type="similarity">
    <text evidence="2">Belongs to the NRAMP (TC 2.A.55) family.</text>
</comment>
<comment type="caution">
    <text evidence="10">The sequence shown here is derived from an EMBL/GenBank/DDBJ whole genome shotgun (WGS) entry which is preliminary data.</text>
</comment>
<feature type="compositionally biased region" description="Low complexity" evidence="8">
    <location>
        <begin position="658"/>
        <end position="677"/>
    </location>
</feature>
<feature type="transmembrane region" description="Helical" evidence="9">
    <location>
        <begin position="369"/>
        <end position="388"/>
    </location>
</feature>
<evidence type="ECO:0000313" key="11">
    <source>
        <dbReference type="Proteomes" id="UP001293254"/>
    </source>
</evidence>
<evidence type="ECO:0000256" key="5">
    <source>
        <dbReference type="ARBA" id="ARBA00022989"/>
    </source>
</evidence>
<feature type="compositionally biased region" description="Polar residues" evidence="8">
    <location>
        <begin position="684"/>
        <end position="706"/>
    </location>
</feature>
<feature type="transmembrane region" description="Helical" evidence="9">
    <location>
        <begin position="265"/>
        <end position="289"/>
    </location>
</feature>
<keyword evidence="4 9" id="KW-0812">Transmembrane</keyword>
<feature type="transmembrane region" description="Helical" evidence="9">
    <location>
        <begin position="44"/>
        <end position="61"/>
    </location>
</feature>
<sequence length="769" mass="83549">MGSLQQQQGSGGGNNHRIVSVAETPPAGGREFDEKEYVQEKPGWRNFLSYVGPGFLVSLAYLDPGNLETDLQAGANHGYELLWVILIGLIFALIIQSLAANLGVSTGKHLSELCKTEYPILVKYCLWVLAEVAVIAADIPEVIGTAFALNILFHIPVWVGVLCTGCSTLLLIGLQRYGVRKLELLIAILVFVMAACFFGELSYVKPPATKVIKGMFIPKLSGKSATGDAIALLGALVMPHNLFLHSALVLSRKIPNSVRGVNDACRYFLIESGFALFVAFLINVAVVSVSGTVCSADNLSHENKDQCDDLTLNSASFLLKNVLGRSSSTFYAIALLASGQSSTITGTYAGQFIMQGFLDLKMRKWIRNLMTRCIAITPSLIVSIIGGSSGAGRLIIIASMILSFELPFALIPLLKFSSSSTKMGPHKNSIYIIVVSWVLGLGIIGINVYYLVTGFVDWIIHNSLPKVGNVFIGMIVFPLMGVYVISVIYLMFRKDKVVTFIEPTKFDPVAQTRMENGHDEGGLEMEHSRQPPLLSRSQTMDVSAQTDYQPPPGFVEDKRDPLIDLNLTDSTELWLIQWPINQPPDFDGQHVSLNLKNDGSLGTLEGSSGKSYEVVSFKSQGPEATVVLSSASEAKIAGKISRRVSLIHYPEPSELQKRSNPNSSQSQRSSAATSTMSGRRFATPTRSIRPNNSQTMSGYSTPSSRNKSSVSGPGEPPKPPKRKRVDEQQNRSVEHSAQDSGKGNSAVTSTGSLGHSEERKSKKKKKIEN</sequence>
<dbReference type="PANTHER" id="PTHR11706">
    <property type="entry name" value="SOLUTE CARRIER PROTEIN FAMILY 11 MEMBER"/>
    <property type="match status" value="1"/>
</dbReference>
<dbReference type="GO" id="GO:0005886">
    <property type="term" value="C:plasma membrane"/>
    <property type="evidence" value="ECO:0007669"/>
    <property type="project" value="TreeGrafter"/>
</dbReference>
<feature type="transmembrane region" description="Helical" evidence="9">
    <location>
        <begin position="81"/>
        <end position="100"/>
    </location>
</feature>
<reference evidence="10" key="1">
    <citation type="submission" date="2020-06" db="EMBL/GenBank/DDBJ databases">
        <authorList>
            <person name="Li T."/>
            <person name="Hu X."/>
            <person name="Zhang T."/>
            <person name="Song X."/>
            <person name="Zhang H."/>
            <person name="Dai N."/>
            <person name="Sheng W."/>
            <person name="Hou X."/>
            <person name="Wei L."/>
        </authorList>
    </citation>
    <scope>NUCLEOTIDE SEQUENCE</scope>
    <source>
        <strain evidence="10">3651</strain>
        <tissue evidence="10">Leaf</tissue>
    </source>
</reference>
<evidence type="ECO:0000256" key="9">
    <source>
        <dbReference type="SAM" id="Phobius"/>
    </source>
</evidence>
<reference evidence="10" key="2">
    <citation type="journal article" date="2024" name="Plant">
        <title>Genomic evolution and insights into agronomic trait innovations of Sesamum species.</title>
        <authorList>
            <person name="Miao H."/>
            <person name="Wang L."/>
            <person name="Qu L."/>
            <person name="Liu H."/>
            <person name="Sun Y."/>
            <person name="Le M."/>
            <person name="Wang Q."/>
            <person name="Wei S."/>
            <person name="Zheng Y."/>
            <person name="Lin W."/>
            <person name="Duan Y."/>
            <person name="Cao H."/>
            <person name="Xiong S."/>
            <person name="Wang X."/>
            <person name="Wei L."/>
            <person name="Li C."/>
            <person name="Ma Q."/>
            <person name="Ju M."/>
            <person name="Zhao R."/>
            <person name="Li G."/>
            <person name="Mu C."/>
            <person name="Tian Q."/>
            <person name="Mei H."/>
            <person name="Zhang T."/>
            <person name="Gao T."/>
            <person name="Zhang H."/>
        </authorList>
    </citation>
    <scope>NUCLEOTIDE SEQUENCE</scope>
    <source>
        <strain evidence="10">3651</strain>
    </source>
</reference>
<dbReference type="Pfam" id="PF01566">
    <property type="entry name" value="Nramp"/>
    <property type="match status" value="1"/>
</dbReference>
<feature type="transmembrane region" description="Helical" evidence="9">
    <location>
        <begin position="184"/>
        <end position="204"/>
    </location>
</feature>
<feature type="transmembrane region" description="Helical" evidence="9">
    <location>
        <begin position="151"/>
        <end position="172"/>
    </location>
</feature>
<feature type="region of interest" description="Disordered" evidence="8">
    <location>
        <begin position="651"/>
        <end position="769"/>
    </location>
</feature>
<evidence type="ECO:0000256" key="8">
    <source>
        <dbReference type="SAM" id="MobiDB-lite"/>
    </source>
</evidence>
<evidence type="ECO:0000256" key="3">
    <source>
        <dbReference type="ARBA" id="ARBA00022448"/>
    </source>
</evidence>